<organism evidence="1">
    <name type="scientific">Phaeomonas parva</name>
    <dbReference type="NCBI Taxonomy" id="124430"/>
    <lineage>
        <taxon>Eukaryota</taxon>
        <taxon>Sar</taxon>
        <taxon>Stramenopiles</taxon>
        <taxon>Ochrophyta</taxon>
        <taxon>Pinguiophyceae</taxon>
        <taxon>Pinguiochrysidales</taxon>
        <taxon>Pinguiochrysidaceae</taxon>
        <taxon>Phaeomonas</taxon>
    </lineage>
</organism>
<sequence length="130" mass="14864">MMKALQLNDFPRPDAGLKSMWEFAGRDTRFIFKGNVTEFIESAHETAAAFPTSFYGCAFSGRSWEMETELNRVGGDDGWIATQIMKTISSDGRLRRWQWVLMKHKRPPNMGAWYVDSIGSSDRKGNFEAE</sequence>
<name>A0A7S1XVC7_9STRA</name>
<accession>A0A7S1XVC7</accession>
<protein>
    <submittedName>
        <fullName evidence="1">Uncharacterized protein</fullName>
    </submittedName>
</protein>
<reference evidence="1" key="1">
    <citation type="submission" date="2021-01" db="EMBL/GenBank/DDBJ databases">
        <authorList>
            <person name="Corre E."/>
            <person name="Pelletier E."/>
            <person name="Niang G."/>
            <person name="Scheremetjew M."/>
            <person name="Finn R."/>
            <person name="Kale V."/>
            <person name="Holt S."/>
            <person name="Cochrane G."/>
            <person name="Meng A."/>
            <person name="Brown T."/>
            <person name="Cohen L."/>
        </authorList>
    </citation>
    <scope>NUCLEOTIDE SEQUENCE</scope>
    <source>
        <strain evidence="1">CCMP2877</strain>
    </source>
</reference>
<proteinExistence type="predicted"/>
<evidence type="ECO:0000313" key="1">
    <source>
        <dbReference type="EMBL" id="CAD9260828.1"/>
    </source>
</evidence>
<dbReference type="EMBL" id="HBGJ01030449">
    <property type="protein sequence ID" value="CAD9260828.1"/>
    <property type="molecule type" value="Transcribed_RNA"/>
</dbReference>
<dbReference type="AlphaFoldDB" id="A0A7S1XVC7"/>
<gene>
    <name evidence="1" type="ORF">PPAR1163_LOCUS19208</name>
</gene>